<reference evidence="18" key="1">
    <citation type="submission" date="2021-01" db="EMBL/GenBank/DDBJ databases">
        <title>Modified the classification status of verrucomicrobia.</title>
        <authorList>
            <person name="Feng X."/>
        </authorList>
    </citation>
    <scope>NUCLEOTIDE SEQUENCE</scope>
    <source>
        <strain evidence="18">KCTC 12986</strain>
    </source>
</reference>
<gene>
    <name evidence="18" type="primary">uvrA</name>
    <name evidence="18" type="ORF">JIN78_15165</name>
</gene>
<comment type="subcellular location">
    <subcellularLocation>
        <location evidence="1">Cytoplasm</location>
    </subcellularLocation>
</comment>
<name>A0A934RU10_9BACT</name>
<evidence type="ECO:0000256" key="5">
    <source>
        <dbReference type="ARBA" id="ARBA00022741"/>
    </source>
</evidence>
<dbReference type="RefSeq" id="WP_200392843.1">
    <property type="nucleotide sequence ID" value="NZ_JAENIO010000052.1"/>
</dbReference>
<dbReference type="Proteomes" id="UP000604083">
    <property type="component" value="Unassembled WGS sequence"/>
</dbReference>
<dbReference type="PANTHER" id="PTHR43152">
    <property type="entry name" value="UVRABC SYSTEM PROTEIN A"/>
    <property type="match status" value="1"/>
</dbReference>
<evidence type="ECO:0000256" key="11">
    <source>
        <dbReference type="ARBA" id="ARBA00022881"/>
    </source>
</evidence>
<keyword evidence="13" id="KW-0234">DNA repair</keyword>
<keyword evidence="4" id="KW-0677">Repeat</keyword>
<dbReference type="InterPro" id="IPR013815">
    <property type="entry name" value="ATP_grasp_subdomain_1"/>
</dbReference>
<dbReference type="GO" id="GO:0009380">
    <property type="term" value="C:excinuclease repair complex"/>
    <property type="evidence" value="ECO:0007669"/>
    <property type="project" value="InterPro"/>
</dbReference>
<comment type="similarity">
    <text evidence="14">Belongs to the ABC transporter superfamily. UvrA family.</text>
</comment>
<dbReference type="AlphaFoldDB" id="A0A934RU10"/>
<dbReference type="CDD" id="cd03271">
    <property type="entry name" value="ABC_UvrA_II"/>
    <property type="match status" value="1"/>
</dbReference>
<dbReference type="PROSITE" id="PS00211">
    <property type="entry name" value="ABC_TRANSPORTER_1"/>
    <property type="match status" value="2"/>
</dbReference>
<comment type="caution">
    <text evidence="18">The sequence shown here is derived from an EMBL/GenBank/DDBJ whole genome shotgun (WGS) entry which is preliminary data.</text>
</comment>
<dbReference type="GO" id="GO:0016887">
    <property type="term" value="F:ATP hydrolysis activity"/>
    <property type="evidence" value="ECO:0007669"/>
    <property type="project" value="InterPro"/>
</dbReference>
<protein>
    <recommendedName>
        <fullName evidence="15">UvrABC system protein A</fullName>
    </recommendedName>
    <alternativeName>
        <fullName evidence="16">Excinuclease ABC subunit A</fullName>
    </alternativeName>
</protein>
<dbReference type="InterPro" id="IPR004602">
    <property type="entry name" value="UvrA"/>
</dbReference>
<organism evidence="18 19">
    <name type="scientific">Roseibacillus ishigakijimensis</name>
    <dbReference type="NCBI Taxonomy" id="454146"/>
    <lineage>
        <taxon>Bacteria</taxon>
        <taxon>Pseudomonadati</taxon>
        <taxon>Verrucomicrobiota</taxon>
        <taxon>Verrucomicrobiia</taxon>
        <taxon>Verrucomicrobiales</taxon>
        <taxon>Verrucomicrobiaceae</taxon>
        <taxon>Roseibacillus</taxon>
    </lineage>
</organism>
<evidence type="ECO:0000259" key="17">
    <source>
        <dbReference type="PROSITE" id="PS50893"/>
    </source>
</evidence>
<dbReference type="GO" id="GO:0005524">
    <property type="term" value="F:ATP binding"/>
    <property type="evidence" value="ECO:0007669"/>
    <property type="project" value="UniProtKB-KW"/>
</dbReference>
<feature type="domain" description="ABC transporter" evidence="17">
    <location>
        <begin position="615"/>
        <end position="938"/>
    </location>
</feature>
<keyword evidence="19" id="KW-1185">Reference proteome</keyword>
<evidence type="ECO:0000256" key="7">
    <source>
        <dbReference type="ARBA" id="ARBA00022769"/>
    </source>
</evidence>
<evidence type="ECO:0000256" key="13">
    <source>
        <dbReference type="ARBA" id="ARBA00023204"/>
    </source>
</evidence>
<keyword evidence="18" id="KW-0378">Hydrolase</keyword>
<evidence type="ECO:0000256" key="15">
    <source>
        <dbReference type="ARBA" id="ARBA00039316"/>
    </source>
</evidence>
<evidence type="ECO:0000256" key="12">
    <source>
        <dbReference type="ARBA" id="ARBA00023125"/>
    </source>
</evidence>
<dbReference type="EMBL" id="JAENIO010000052">
    <property type="protein sequence ID" value="MBK1835408.1"/>
    <property type="molecule type" value="Genomic_DNA"/>
</dbReference>
<dbReference type="InterPro" id="IPR003439">
    <property type="entry name" value="ABC_transporter-like_ATP-bd"/>
</dbReference>
<keyword evidence="7" id="KW-0228">DNA excision</keyword>
<dbReference type="InterPro" id="IPR003593">
    <property type="entry name" value="AAA+_ATPase"/>
</dbReference>
<dbReference type="PROSITE" id="PS50893">
    <property type="entry name" value="ABC_TRANSPORTER_2"/>
    <property type="match status" value="1"/>
</dbReference>
<evidence type="ECO:0000256" key="16">
    <source>
        <dbReference type="ARBA" id="ARBA00042156"/>
    </source>
</evidence>
<evidence type="ECO:0000256" key="2">
    <source>
        <dbReference type="ARBA" id="ARBA00022490"/>
    </source>
</evidence>
<dbReference type="InterPro" id="IPR041102">
    <property type="entry name" value="UvrA_inter"/>
</dbReference>
<dbReference type="Gene3D" id="1.10.8.280">
    <property type="entry name" value="ABC transporter ATPase domain-like"/>
    <property type="match status" value="1"/>
</dbReference>
<evidence type="ECO:0000256" key="10">
    <source>
        <dbReference type="ARBA" id="ARBA00022840"/>
    </source>
</evidence>
<keyword evidence="3" id="KW-0479">Metal-binding</keyword>
<keyword evidence="2" id="KW-0963">Cytoplasm</keyword>
<dbReference type="PANTHER" id="PTHR43152:SF1">
    <property type="entry name" value="UVRA PROTEIN"/>
    <property type="match status" value="1"/>
</dbReference>
<sequence length="946" mass="103169">MIRIRGARQHNLQNVDVDIPRGKLVVITGPSGSGKSSLAFHTLYAEGQRRYVESLSAYARQFLDQFEKPDVDAIEGLSPAIAIEQRGGRGNPRSTIATATEIHDYLRILYAGAGIPHDPVTGARLEKMTAAEVVTRLMNEPEGAKVILLAPLPATAGADVEGLAGDLRRQGFVRLRLNGEIYELDDGVAGWPPLLESIEVVVDRFVVKPGAESRLADSVETALQICGQEARALVMPRGGREWSERSFATSWRNPANGFELGALTPRRFSFNSHEGACPVCHGLGRELFCDPDLIVPDQDLSLGEGAVKVWTSGSGKRKGWNQLHIEALAAHDGVDLETPFRDLPPAFVRRLFHGTGEEVVPVRWEKDGDVRNFEKPYEGVCVQVERLYRETESEGVKRNMGRYLTWQKCAACGGDRLRPELLAVKLFSEHESEEGLGIAEFCRLDIATARQWMETLALPPERQSALRGVAREVVKRLRFLCEVGLDYLTLDRTSGSLSGGESQRIRLATQIGAGLAGVLYVLDEPSIGLHAKDNERLIGALQRLRDLGNTVVVVEHDEEMIRAADWVIDVGPRAGVAGGRILFSGSVGDLLQAEESVTGQWLRAPGWPSFDKPEGGSEQVLRIVGARENNLANLDVTIPLQRLVAVTGASGSGKSTLVNSILKRALAREFHHATAVPGEHDRIEGMEHLGKVVVVDQSPLGRSPRSNPATYTGVFDEMRKLFAQLPLSRQRGYQAGRFSFNVKGGRCEKCQGGGSLKIDMHFLSDVWVPCEACGGQRYNRETLEVTYKGKSIADLLALPCEEARAFFENIPKIHRVLESLCEVGLGYVQLGQAANTLSGGEAQRVKLAAELAKPKAPHTLFLLDEPTTGLHFQDVAVLLGVLRRLQEEGHSLVVIEHHLDVIAASDWVIDLGPGGGKEGGRLVAAGPPNELAKVAESVTGRFLAER</sequence>
<dbReference type="InterPro" id="IPR041552">
    <property type="entry name" value="UvrA_DNA-bd"/>
</dbReference>
<dbReference type="GO" id="GO:0008270">
    <property type="term" value="F:zinc ion binding"/>
    <property type="evidence" value="ECO:0007669"/>
    <property type="project" value="UniProtKB-KW"/>
</dbReference>
<dbReference type="NCBIfam" id="TIGR00630">
    <property type="entry name" value="uvra"/>
    <property type="match status" value="1"/>
</dbReference>
<keyword evidence="12" id="KW-0238">DNA-binding</keyword>
<dbReference type="SUPFAM" id="SSF52540">
    <property type="entry name" value="P-loop containing nucleoside triphosphate hydrolases"/>
    <property type="match status" value="2"/>
</dbReference>
<dbReference type="Pfam" id="PF17755">
    <property type="entry name" value="UvrA_DNA-bind"/>
    <property type="match status" value="1"/>
</dbReference>
<proteinExistence type="inferred from homology"/>
<keyword evidence="9" id="KW-0862">Zinc</keyword>
<evidence type="ECO:0000256" key="4">
    <source>
        <dbReference type="ARBA" id="ARBA00022737"/>
    </source>
</evidence>
<evidence type="ECO:0000256" key="6">
    <source>
        <dbReference type="ARBA" id="ARBA00022763"/>
    </source>
</evidence>
<evidence type="ECO:0000313" key="19">
    <source>
        <dbReference type="Proteomes" id="UP000604083"/>
    </source>
</evidence>
<keyword evidence="11" id="KW-0267">Excision nuclease</keyword>
<evidence type="ECO:0000256" key="3">
    <source>
        <dbReference type="ARBA" id="ARBA00022723"/>
    </source>
</evidence>
<dbReference type="GO" id="GO:0006289">
    <property type="term" value="P:nucleotide-excision repair"/>
    <property type="evidence" value="ECO:0007669"/>
    <property type="project" value="InterPro"/>
</dbReference>
<dbReference type="GO" id="GO:0003677">
    <property type="term" value="F:DNA binding"/>
    <property type="evidence" value="ECO:0007669"/>
    <property type="project" value="UniProtKB-KW"/>
</dbReference>
<dbReference type="Gene3D" id="1.20.1580.10">
    <property type="entry name" value="ABC transporter ATPase like domain"/>
    <property type="match status" value="2"/>
</dbReference>
<dbReference type="Pfam" id="PF17760">
    <property type="entry name" value="UvrA_inter"/>
    <property type="match status" value="1"/>
</dbReference>
<dbReference type="NCBIfam" id="NF001503">
    <property type="entry name" value="PRK00349.1"/>
    <property type="match status" value="1"/>
</dbReference>
<keyword evidence="5" id="KW-0547">Nucleotide-binding</keyword>
<keyword evidence="8" id="KW-0863">Zinc-finger</keyword>
<dbReference type="FunFam" id="1.20.1580.10:FF:000002">
    <property type="entry name" value="UvrABC system protein A"/>
    <property type="match status" value="1"/>
</dbReference>
<evidence type="ECO:0000256" key="8">
    <source>
        <dbReference type="ARBA" id="ARBA00022771"/>
    </source>
</evidence>
<evidence type="ECO:0000313" key="18">
    <source>
        <dbReference type="EMBL" id="MBK1835408.1"/>
    </source>
</evidence>
<evidence type="ECO:0000256" key="14">
    <source>
        <dbReference type="ARBA" id="ARBA00038000"/>
    </source>
</evidence>
<dbReference type="GO" id="GO:0004518">
    <property type="term" value="F:nuclease activity"/>
    <property type="evidence" value="ECO:0007669"/>
    <property type="project" value="UniProtKB-KW"/>
</dbReference>
<dbReference type="Gene3D" id="3.30.1490.20">
    <property type="entry name" value="ATP-grasp fold, A domain"/>
    <property type="match status" value="1"/>
</dbReference>
<dbReference type="InterPro" id="IPR027417">
    <property type="entry name" value="P-loop_NTPase"/>
</dbReference>
<dbReference type="InterPro" id="IPR017871">
    <property type="entry name" value="ABC_transporter-like_CS"/>
</dbReference>
<dbReference type="GO" id="GO:0005737">
    <property type="term" value="C:cytoplasm"/>
    <property type="evidence" value="ECO:0007669"/>
    <property type="project" value="UniProtKB-SubCell"/>
</dbReference>
<evidence type="ECO:0000256" key="9">
    <source>
        <dbReference type="ARBA" id="ARBA00022833"/>
    </source>
</evidence>
<keyword evidence="6" id="KW-0227">DNA damage</keyword>
<keyword evidence="10" id="KW-0067">ATP-binding</keyword>
<evidence type="ECO:0000256" key="1">
    <source>
        <dbReference type="ARBA" id="ARBA00004496"/>
    </source>
</evidence>
<dbReference type="SMART" id="SM00382">
    <property type="entry name" value="AAA"/>
    <property type="match status" value="2"/>
</dbReference>
<accession>A0A934RU10</accession>
<dbReference type="Gene3D" id="3.40.50.300">
    <property type="entry name" value="P-loop containing nucleotide triphosphate hydrolases"/>
    <property type="match status" value="2"/>
</dbReference>